<dbReference type="Proteomes" id="UP000887560">
    <property type="component" value="Unplaced"/>
</dbReference>
<evidence type="ECO:0000313" key="1">
    <source>
        <dbReference type="Proteomes" id="UP000887560"/>
    </source>
</evidence>
<organism evidence="1 2">
    <name type="scientific">Meloidogyne floridensis</name>
    <dbReference type="NCBI Taxonomy" id="298350"/>
    <lineage>
        <taxon>Eukaryota</taxon>
        <taxon>Metazoa</taxon>
        <taxon>Ecdysozoa</taxon>
        <taxon>Nematoda</taxon>
        <taxon>Chromadorea</taxon>
        <taxon>Rhabditida</taxon>
        <taxon>Tylenchina</taxon>
        <taxon>Tylenchomorpha</taxon>
        <taxon>Tylenchoidea</taxon>
        <taxon>Meloidogynidae</taxon>
        <taxon>Meloidogyninae</taxon>
        <taxon>Meloidogyne</taxon>
    </lineage>
</organism>
<sequence length="128" mass="14775">MAGAFALFEALGIENTFNVSNAIFGTAHFQFLDFDIIKYIERGNVIPAIDDERYYYGELSKRLTNEMGINGENNEEFFKNLFGKIKYHFINQNKFVNFEAFPKPLNIIYIGGILVEGNKKIKNVKKYV</sequence>
<protein>
    <submittedName>
        <fullName evidence="2">Glucuronosyltransferase</fullName>
    </submittedName>
</protein>
<proteinExistence type="predicted"/>
<keyword evidence="1" id="KW-1185">Reference proteome</keyword>
<reference evidence="2" key="1">
    <citation type="submission" date="2022-11" db="UniProtKB">
        <authorList>
            <consortium name="WormBaseParasite"/>
        </authorList>
    </citation>
    <scope>IDENTIFICATION</scope>
</reference>
<dbReference type="WBParaSite" id="scf7180000422316.g8748">
    <property type="protein sequence ID" value="scf7180000422316.g8748"/>
    <property type="gene ID" value="scf7180000422316.g8748"/>
</dbReference>
<name>A0A915P396_9BILA</name>
<dbReference type="AlphaFoldDB" id="A0A915P396"/>
<accession>A0A915P396</accession>
<evidence type="ECO:0000313" key="2">
    <source>
        <dbReference type="WBParaSite" id="scf7180000422316.g8748"/>
    </source>
</evidence>